<accession>A0A8J3PGW1</accession>
<comment type="caution">
    <text evidence="2">The sequence shown here is derived from an EMBL/GenBank/DDBJ whole genome shotgun (WGS) entry which is preliminary data.</text>
</comment>
<reference evidence="2" key="1">
    <citation type="submission" date="2021-01" db="EMBL/GenBank/DDBJ databases">
        <title>Whole genome shotgun sequence of Catellatospora methionotrophica NBRC 14553.</title>
        <authorList>
            <person name="Komaki H."/>
            <person name="Tamura T."/>
        </authorList>
    </citation>
    <scope>NUCLEOTIDE SEQUENCE</scope>
    <source>
        <strain evidence="2">NBRC 14553</strain>
    </source>
</reference>
<organism evidence="2 3">
    <name type="scientific">Catellatospora methionotrophica</name>
    <dbReference type="NCBI Taxonomy" id="121620"/>
    <lineage>
        <taxon>Bacteria</taxon>
        <taxon>Bacillati</taxon>
        <taxon>Actinomycetota</taxon>
        <taxon>Actinomycetes</taxon>
        <taxon>Micromonosporales</taxon>
        <taxon>Micromonosporaceae</taxon>
        <taxon>Catellatospora</taxon>
    </lineage>
</organism>
<feature type="transmembrane region" description="Helical" evidence="1">
    <location>
        <begin position="42"/>
        <end position="61"/>
    </location>
</feature>
<keyword evidence="1" id="KW-1133">Transmembrane helix</keyword>
<keyword evidence="1" id="KW-0472">Membrane</keyword>
<sequence length="124" mass="13169">METFELSMLGVMVPQAVNALVLIAVGIAALMMRARLGSTVTALTVAAAAIGTLDFLASAWWQSFGIRSVIMGDGEGRYTLISIVGLVFWLVHLVWTSLLIAAVFVGRRRPPVVENAVMAPGSPL</sequence>
<evidence type="ECO:0000313" key="3">
    <source>
        <dbReference type="Proteomes" id="UP000660339"/>
    </source>
</evidence>
<name>A0A8J3PGW1_9ACTN</name>
<dbReference type="EMBL" id="BONJ01000022">
    <property type="protein sequence ID" value="GIG15753.1"/>
    <property type="molecule type" value="Genomic_DNA"/>
</dbReference>
<feature type="transmembrane region" description="Helical" evidence="1">
    <location>
        <begin position="81"/>
        <end position="105"/>
    </location>
</feature>
<evidence type="ECO:0000256" key="1">
    <source>
        <dbReference type="SAM" id="Phobius"/>
    </source>
</evidence>
<dbReference type="AlphaFoldDB" id="A0A8J3PGW1"/>
<feature type="transmembrane region" description="Helical" evidence="1">
    <location>
        <begin position="6"/>
        <end position="30"/>
    </location>
</feature>
<dbReference type="Proteomes" id="UP000660339">
    <property type="component" value="Unassembled WGS sequence"/>
</dbReference>
<dbReference type="RefSeq" id="WP_166383887.1">
    <property type="nucleotide sequence ID" value="NZ_BAAATT010000006.1"/>
</dbReference>
<proteinExistence type="predicted"/>
<keyword evidence="1" id="KW-0812">Transmembrane</keyword>
<evidence type="ECO:0000313" key="2">
    <source>
        <dbReference type="EMBL" id="GIG15753.1"/>
    </source>
</evidence>
<protein>
    <submittedName>
        <fullName evidence="2">Uncharacterized protein</fullName>
    </submittedName>
</protein>
<keyword evidence="3" id="KW-1185">Reference proteome</keyword>
<gene>
    <name evidence="2" type="ORF">Cme02nite_40850</name>
</gene>